<protein>
    <submittedName>
        <fullName evidence="2">Uncharacterized protein</fullName>
    </submittedName>
</protein>
<feature type="region of interest" description="Disordered" evidence="1">
    <location>
        <begin position="1"/>
        <end position="35"/>
    </location>
</feature>
<comment type="caution">
    <text evidence="2">The sequence shown here is derived from an EMBL/GenBank/DDBJ whole genome shotgun (WGS) entry which is preliminary data.</text>
</comment>
<dbReference type="AlphaFoldDB" id="A0A0V1DNH4"/>
<evidence type="ECO:0000313" key="3">
    <source>
        <dbReference type="Proteomes" id="UP000054995"/>
    </source>
</evidence>
<evidence type="ECO:0000313" key="2">
    <source>
        <dbReference type="EMBL" id="KRY62738.1"/>
    </source>
</evidence>
<dbReference type="Proteomes" id="UP000054995">
    <property type="component" value="Unassembled WGS sequence"/>
</dbReference>
<keyword evidence="3" id="KW-1185">Reference proteome</keyword>
<dbReference type="EMBL" id="JYDT01003058">
    <property type="protein sequence ID" value="KRY62738.1"/>
    <property type="molecule type" value="Genomic_DNA"/>
</dbReference>
<reference evidence="2 3" key="1">
    <citation type="submission" date="2015-01" db="EMBL/GenBank/DDBJ databases">
        <title>Evolution of Trichinella species and genotypes.</title>
        <authorList>
            <person name="Korhonen P.K."/>
            <person name="Edoardo P."/>
            <person name="Giuseppe L.R."/>
            <person name="Gasser R.B."/>
        </authorList>
    </citation>
    <scope>NUCLEOTIDE SEQUENCE [LARGE SCALE GENOMIC DNA]</scope>
    <source>
        <strain evidence="2">ISS470</strain>
    </source>
</reference>
<organism evidence="2 3">
    <name type="scientific">Trichinella pseudospiralis</name>
    <name type="common">Parasitic roundworm</name>
    <dbReference type="NCBI Taxonomy" id="6337"/>
    <lineage>
        <taxon>Eukaryota</taxon>
        <taxon>Metazoa</taxon>
        <taxon>Ecdysozoa</taxon>
        <taxon>Nematoda</taxon>
        <taxon>Enoplea</taxon>
        <taxon>Dorylaimia</taxon>
        <taxon>Trichinellida</taxon>
        <taxon>Trichinellidae</taxon>
        <taxon>Trichinella</taxon>
    </lineage>
</organism>
<feature type="compositionally biased region" description="Polar residues" evidence="1">
    <location>
        <begin position="13"/>
        <end position="26"/>
    </location>
</feature>
<evidence type="ECO:0000256" key="1">
    <source>
        <dbReference type="SAM" id="MobiDB-lite"/>
    </source>
</evidence>
<sequence>MELENIILMDINPESQNTQDTIQRPNEAQKEGRPK</sequence>
<accession>A0A0V1DNH4</accession>
<proteinExistence type="predicted"/>
<gene>
    <name evidence="2" type="ORF">T4D_16782</name>
</gene>
<name>A0A0V1DNH4_TRIPS</name>